<feature type="domain" description="Peptidase S1" evidence="1">
    <location>
        <begin position="17"/>
        <end position="109"/>
    </location>
</feature>
<dbReference type="InterPro" id="IPR043504">
    <property type="entry name" value="Peptidase_S1_PA_chymotrypsin"/>
</dbReference>
<evidence type="ECO:0000259" key="1">
    <source>
        <dbReference type="Pfam" id="PF00089"/>
    </source>
</evidence>
<accession>A0A7K5AKV7</accession>
<sequence>QMREAKPMMVCPHLGMLSYDSNTALMHLGISLEYSAALRPVRLPSSTETLSSSSLYAVSEWGLSNKVGLLILLPVLESEICEINYCFSYPGGITARMLCAGFVSVGGQDS</sequence>
<comment type="caution">
    <text evidence="2">The sequence shown here is derived from an EMBL/GenBank/DDBJ whole genome shotgun (WGS) entry which is preliminary data.</text>
</comment>
<dbReference type="GO" id="GO:0006508">
    <property type="term" value="P:proteolysis"/>
    <property type="evidence" value="ECO:0007669"/>
    <property type="project" value="InterPro"/>
</dbReference>
<evidence type="ECO:0000313" key="3">
    <source>
        <dbReference type="Proteomes" id="UP000529852"/>
    </source>
</evidence>
<dbReference type="Proteomes" id="UP000529852">
    <property type="component" value="Unassembled WGS sequence"/>
</dbReference>
<protein>
    <submittedName>
        <fullName evidence="2">OVCH1 protein</fullName>
    </submittedName>
</protein>
<dbReference type="SUPFAM" id="SSF50494">
    <property type="entry name" value="Trypsin-like serine proteases"/>
    <property type="match status" value="1"/>
</dbReference>
<dbReference type="InterPro" id="IPR001254">
    <property type="entry name" value="Trypsin_dom"/>
</dbReference>
<dbReference type="GO" id="GO:0004252">
    <property type="term" value="F:serine-type endopeptidase activity"/>
    <property type="evidence" value="ECO:0007669"/>
    <property type="project" value="InterPro"/>
</dbReference>
<dbReference type="Pfam" id="PF00089">
    <property type="entry name" value="Trypsin"/>
    <property type="match status" value="1"/>
</dbReference>
<name>A0A7K5AKV7_9FURN</name>
<dbReference type="Gene3D" id="2.40.10.10">
    <property type="entry name" value="Trypsin-like serine proteases"/>
    <property type="match status" value="2"/>
</dbReference>
<keyword evidence="3" id="KW-1185">Reference proteome</keyword>
<reference evidence="2 3" key="1">
    <citation type="submission" date="2019-09" db="EMBL/GenBank/DDBJ databases">
        <title>Bird 10,000 Genomes (B10K) Project - Family phase.</title>
        <authorList>
            <person name="Zhang G."/>
        </authorList>
    </citation>
    <scope>NUCLEOTIDE SEQUENCE [LARGE SCALE GENOMIC DNA]</scope>
    <source>
        <strain evidence="2">B10K-DU-003-06</strain>
    </source>
</reference>
<feature type="non-terminal residue" evidence="2">
    <location>
        <position position="110"/>
    </location>
</feature>
<dbReference type="EMBL" id="VYZD01000044">
    <property type="protein sequence ID" value="NWR84395.1"/>
    <property type="molecule type" value="Genomic_DNA"/>
</dbReference>
<organism evidence="2 3">
    <name type="scientific">Furnarius figulus</name>
    <dbReference type="NCBI Taxonomy" id="463165"/>
    <lineage>
        <taxon>Eukaryota</taxon>
        <taxon>Metazoa</taxon>
        <taxon>Chordata</taxon>
        <taxon>Craniata</taxon>
        <taxon>Vertebrata</taxon>
        <taxon>Euteleostomi</taxon>
        <taxon>Archelosauria</taxon>
        <taxon>Archosauria</taxon>
        <taxon>Dinosauria</taxon>
        <taxon>Saurischia</taxon>
        <taxon>Theropoda</taxon>
        <taxon>Coelurosauria</taxon>
        <taxon>Aves</taxon>
        <taxon>Neognathae</taxon>
        <taxon>Neoaves</taxon>
        <taxon>Telluraves</taxon>
        <taxon>Australaves</taxon>
        <taxon>Passeriformes</taxon>
        <taxon>Furnariidae</taxon>
        <taxon>Furnarius</taxon>
    </lineage>
</organism>
<proteinExistence type="predicted"/>
<dbReference type="AlphaFoldDB" id="A0A7K5AKV7"/>
<dbReference type="InterPro" id="IPR009003">
    <property type="entry name" value="Peptidase_S1_PA"/>
</dbReference>
<gene>
    <name evidence="2" type="primary">Ovch1</name>
    <name evidence="2" type="ORF">FURFIG_R15390</name>
</gene>
<evidence type="ECO:0000313" key="2">
    <source>
        <dbReference type="EMBL" id="NWR84395.1"/>
    </source>
</evidence>
<feature type="non-terminal residue" evidence="2">
    <location>
        <position position="1"/>
    </location>
</feature>